<protein>
    <submittedName>
        <fullName evidence="3">Uncharacterized protein</fullName>
    </submittedName>
</protein>
<keyword evidence="2" id="KW-0732">Signal</keyword>
<evidence type="ECO:0000313" key="3">
    <source>
        <dbReference type="EMBL" id="OXA91266.1"/>
    </source>
</evidence>
<proteinExistence type="predicted"/>
<dbReference type="AlphaFoldDB" id="A0A226HC54"/>
<dbReference type="Proteomes" id="UP000198345">
    <property type="component" value="Unassembled WGS sequence"/>
</dbReference>
<keyword evidence="4" id="KW-1185">Reference proteome</keyword>
<dbReference type="PROSITE" id="PS51257">
    <property type="entry name" value="PROKAR_LIPOPROTEIN"/>
    <property type="match status" value="1"/>
</dbReference>
<feature type="region of interest" description="Disordered" evidence="1">
    <location>
        <begin position="30"/>
        <end position="59"/>
    </location>
</feature>
<feature type="signal peptide" evidence="2">
    <location>
        <begin position="1"/>
        <end position="21"/>
    </location>
</feature>
<feature type="compositionally biased region" description="Low complexity" evidence="1">
    <location>
        <begin position="50"/>
        <end position="59"/>
    </location>
</feature>
<reference evidence="3 4" key="1">
    <citation type="submission" date="2016-11" db="EMBL/GenBank/DDBJ databases">
        <title>Whole genomes of Flavobacteriaceae.</title>
        <authorList>
            <person name="Stine C."/>
            <person name="Li C."/>
            <person name="Tadesse D."/>
        </authorList>
    </citation>
    <scope>NUCLEOTIDE SEQUENCE [LARGE SCALE GENOMIC DNA]</scope>
    <source>
        <strain evidence="3 4">DSM 18292</strain>
    </source>
</reference>
<feature type="chain" id="PRO_5012375478" evidence="2">
    <location>
        <begin position="22"/>
        <end position="68"/>
    </location>
</feature>
<evidence type="ECO:0000313" key="4">
    <source>
        <dbReference type="Proteomes" id="UP000198345"/>
    </source>
</evidence>
<dbReference type="EMBL" id="MUGW01000022">
    <property type="protein sequence ID" value="OXA91266.1"/>
    <property type="molecule type" value="Genomic_DNA"/>
</dbReference>
<sequence length="68" mass="7286">MKTLYTIIAFTLLSTTLFSCTADELETANGTNKRTEIKENPIPATAPQADVPIPGPGDDPVVVFPPKK</sequence>
<dbReference type="RefSeq" id="WP_089050047.1">
    <property type="nucleotide sequence ID" value="NZ_FXTV01000003.1"/>
</dbReference>
<gene>
    <name evidence="3" type="ORF">B0A66_11885</name>
</gene>
<comment type="caution">
    <text evidence="3">The sequence shown here is derived from an EMBL/GenBank/DDBJ whole genome shotgun (WGS) entry which is preliminary data.</text>
</comment>
<evidence type="ECO:0000256" key="1">
    <source>
        <dbReference type="SAM" id="MobiDB-lite"/>
    </source>
</evidence>
<evidence type="ECO:0000256" key="2">
    <source>
        <dbReference type="SAM" id="SignalP"/>
    </source>
</evidence>
<name>A0A226HC54_9FLAO</name>
<organism evidence="3 4">
    <name type="scientific">Flavobacterium hercynium</name>
    <dbReference type="NCBI Taxonomy" id="387094"/>
    <lineage>
        <taxon>Bacteria</taxon>
        <taxon>Pseudomonadati</taxon>
        <taxon>Bacteroidota</taxon>
        <taxon>Flavobacteriia</taxon>
        <taxon>Flavobacteriales</taxon>
        <taxon>Flavobacteriaceae</taxon>
        <taxon>Flavobacterium</taxon>
    </lineage>
</organism>
<accession>A0A226HC54</accession>